<dbReference type="RefSeq" id="NP_891873.1">
    <property type="nucleotide sequence ID" value="NC_005068.1"/>
</dbReference>
<evidence type="ECO:0000256" key="5">
    <source>
        <dbReference type="SAM" id="Phobius"/>
    </source>
</evidence>
<feature type="domain" description="RING-type" evidence="6">
    <location>
        <begin position="331"/>
        <end position="384"/>
    </location>
</feature>
<keyword evidence="2 4" id="KW-0863">Zinc-finger</keyword>
<dbReference type="GO" id="GO:0008270">
    <property type="term" value="F:zinc ion binding"/>
    <property type="evidence" value="ECO:0007669"/>
    <property type="project" value="UniProtKB-KW"/>
</dbReference>
<dbReference type="InterPro" id="IPR018957">
    <property type="entry name" value="Znf_C3HC4_RING-type"/>
</dbReference>
<dbReference type="KEGG" id="vg:1725038"/>
<dbReference type="Pfam" id="PF00097">
    <property type="entry name" value="zf-C3HC4"/>
    <property type="match status" value="1"/>
</dbReference>
<dbReference type="Proteomes" id="UP000203359">
    <property type="component" value="Segment"/>
</dbReference>
<keyword evidence="3" id="KW-0862">Zinc</keyword>
<reference evidence="7 8" key="1">
    <citation type="journal article" date="1994" name="J. Gen. Virol.">
        <title>Genome organization of the DNA-binding protein gene region of Cryptophlebia leucotreta granulosis virus is closely related to that of nuclear polyhedrosis viruses.</title>
        <authorList>
            <person name="Jehle J.A."/>
            <person name="Backhaus H."/>
        </authorList>
    </citation>
    <scope>NUCLEOTIDE SEQUENCE [LARGE SCALE GENOMIC DNA]</scope>
    <source>
        <strain evidence="7">CV3</strain>
    </source>
</reference>
<reference evidence="7 8" key="2">
    <citation type="journal article" date="1994" name="J. Gen. Virol.">
        <title>The granulin gene region of Cryptophlebia leucotreta granulosis virus: sequence analysis and phylogenetic considerations.</title>
        <authorList>
            <person name="Jehle J.A."/>
            <person name="Backhaus H."/>
        </authorList>
    </citation>
    <scope>NUCLEOTIDE SEQUENCE [LARGE SCALE GENOMIC DNA]</scope>
    <source>
        <strain evidence="7">CV3</strain>
    </source>
</reference>
<evidence type="ECO:0000313" key="7">
    <source>
        <dbReference type="EMBL" id="AAM28940.1"/>
    </source>
</evidence>
<dbReference type="PROSITE" id="PS00518">
    <property type="entry name" value="ZF_RING_1"/>
    <property type="match status" value="1"/>
</dbReference>
<evidence type="ECO:0000256" key="3">
    <source>
        <dbReference type="ARBA" id="ARBA00022833"/>
    </source>
</evidence>
<keyword evidence="5" id="KW-1133">Transmembrane helix</keyword>
<dbReference type="GeneID" id="1725038"/>
<dbReference type="EMBL" id="AY229987">
    <property type="protein sequence ID" value="AAM28940.1"/>
    <property type="molecule type" value="Genomic_DNA"/>
</dbReference>
<evidence type="ECO:0000256" key="2">
    <source>
        <dbReference type="ARBA" id="ARBA00022771"/>
    </source>
</evidence>
<dbReference type="Gene3D" id="3.30.40.10">
    <property type="entry name" value="Zinc/RING finger domain, C3HC4 (zinc finger)"/>
    <property type="match status" value="2"/>
</dbReference>
<dbReference type="SMART" id="SM00184">
    <property type="entry name" value="RING"/>
    <property type="match status" value="2"/>
</dbReference>
<dbReference type="SUPFAM" id="SSF57850">
    <property type="entry name" value="RING/U-box"/>
    <property type="match status" value="2"/>
</dbReference>
<sequence>MLTRLDYFLVFNLFFLFFVVNKMARTCQCCRMPYPLESVGHSTPFVMIDCGHYFCKKCINTMSRCFVCTRYISLPLLVKNRVTYKLTNKSLARYSKIDNSKKLNRSDVQKLERFILATCFTGSLNTTDCNCVQDCDGYICNSTNTSQIDQTIIKSMQRNNKLLTSSQLHSLPSYYRKDLENFLCLTPVYKNYQLYDFLFMTLKSAIDLKHITNFDEDKLILRTILDLFEHKNDATKSNSTVTQYINNLKSLKVTQDNEVVVEEQSVETIMVMDDQVDLTGEDPVPRDNLTDEEVSDVIMDPVPEEIETVMDSDDDDDVIVVDPVPKAVILCEVCLDTHTLDSNSSSLPMVVTECGHMTCFSCIKELYTSGGPGFKTSVECPQCDVTVNNPVYMSKGKVFNMLTNEIGSYNPKQFNVLYEFVNSEIKN</sequence>
<feature type="transmembrane region" description="Helical" evidence="5">
    <location>
        <begin position="7"/>
        <end position="24"/>
    </location>
</feature>
<keyword evidence="5" id="KW-0812">Transmembrane</keyword>
<name>Q771Z7_GVCL</name>
<proteinExistence type="predicted"/>
<reference evidence="7 8" key="4">
    <citation type="journal article" date="2003" name="Virology">
        <title>The genome of the Cryptophlebia leucotreta granulovirus.</title>
        <authorList>
            <person name="Lange M."/>
            <person name="Jehle J.A."/>
        </authorList>
    </citation>
    <scope>NUCLEOTIDE SEQUENCE [LARGE SCALE GENOMIC DNA]</scope>
    <source>
        <strain evidence="7">CV3</strain>
    </source>
</reference>
<dbReference type="InterPro" id="IPR013083">
    <property type="entry name" value="Znf_RING/FYVE/PHD"/>
</dbReference>
<organismHost>
    <name type="scientific">Tortricidae</name>
    <dbReference type="NCBI Taxonomy" id="7139"/>
</organismHost>
<organism evidence="7 8">
    <name type="scientific">Cryptophlebia leucotreta granulosis virus</name>
    <name type="common">ClGV</name>
    <name type="synonym">Cryptophlebia leucotreta granulovirus</name>
    <dbReference type="NCBI Taxonomy" id="35254"/>
    <lineage>
        <taxon>Viruses</taxon>
        <taxon>Viruses incertae sedis</taxon>
        <taxon>Naldaviricetes</taxon>
        <taxon>Lefavirales</taxon>
        <taxon>Baculoviridae</taxon>
        <taxon>Betabaculovirus</taxon>
        <taxon>Betabaculovirus cryleucotretae</taxon>
    </lineage>
</organism>
<protein>
    <recommendedName>
        <fullName evidence="6">RING-type domain-containing protein</fullName>
    </recommendedName>
</protein>
<evidence type="ECO:0000313" key="8">
    <source>
        <dbReference type="Proteomes" id="UP000203359"/>
    </source>
</evidence>
<keyword evidence="1" id="KW-0479">Metal-binding</keyword>
<dbReference type="OrthoDB" id="8064at10239"/>
<evidence type="ECO:0000256" key="1">
    <source>
        <dbReference type="ARBA" id="ARBA00022723"/>
    </source>
</evidence>
<feature type="domain" description="RING-type" evidence="6">
    <location>
        <begin position="27"/>
        <end position="69"/>
    </location>
</feature>
<evidence type="ECO:0000259" key="6">
    <source>
        <dbReference type="PROSITE" id="PS50089"/>
    </source>
</evidence>
<evidence type="ECO:0000256" key="4">
    <source>
        <dbReference type="PROSITE-ProRule" id="PRU00175"/>
    </source>
</evidence>
<dbReference type="InterPro" id="IPR017907">
    <property type="entry name" value="Znf_RING_CS"/>
</dbReference>
<accession>Q771Z7</accession>
<reference evidence="7 8" key="3">
    <citation type="journal article" date="2002" name="J. Gen. Virol.">
        <title>The expansion of a hypervariable, non-hr ori-like region in the genome of Cryptophlebia leucotreta granulovirus provides in vivo evidence for the utilization of baculovirus non-hr oris during replication.</title>
        <authorList>
            <person name="Jehle J.A."/>
        </authorList>
    </citation>
    <scope>NUCLEOTIDE SEQUENCE [LARGE SCALE GENOMIC DNA]</scope>
    <source>
        <strain evidence="7">CV3</strain>
    </source>
</reference>
<dbReference type="InterPro" id="IPR001841">
    <property type="entry name" value="Znf_RING"/>
</dbReference>
<dbReference type="CDD" id="cd16449">
    <property type="entry name" value="RING-HC"/>
    <property type="match status" value="1"/>
</dbReference>
<keyword evidence="5" id="KW-0472">Membrane</keyword>
<dbReference type="PROSITE" id="PS50089">
    <property type="entry name" value="ZF_RING_2"/>
    <property type="match status" value="2"/>
</dbReference>
<keyword evidence="8" id="KW-1185">Reference proteome</keyword>